<proteinExistence type="predicted"/>
<dbReference type="AlphaFoldDB" id="A0A2T9X3B7"/>
<sequence>MPGKYELVVCSSLNGSSPLIITKQFNAKYPIGNYLIYHDGVLYVVLPQNASEIKIGNATGYLKEVSNYVYEITNSQQVLQECSNFKYICPAFPIRVTVLIDSENYSAEVLGIKYFPLMS</sequence>
<dbReference type="Proteomes" id="UP000245638">
    <property type="component" value="Unassembled WGS sequence"/>
</dbReference>
<dbReference type="EMBL" id="QEFD01000200">
    <property type="protein sequence ID" value="PVU74580.1"/>
    <property type="molecule type" value="Genomic_DNA"/>
</dbReference>
<accession>A0A2T9X3B7</accession>
<gene>
    <name evidence="1" type="ORF">DDW13_06865</name>
</gene>
<comment type="caution">
    <text evidence="1">The sequence shown here is derived from an EMBL/GenBank/DDBJ whole genome shotgun (WGS) entry which is preliminary data.</text>
</comment>
<evidence type="ECO:0000313" key="1">
    <source>
        <dbReference type="EMBL" id="PVU74580.1"/>
    </source>
</evidence>
<organism evidence="1 2">
    <name type="scientific">Acidianus hospitalis</name>
    <dbReference type="NCBI Taxonomy" id="563177"/>
    <lineage>
        <taxon>Archaea</taxon>
        <taxon>Thermoproteota</taxon>
        <taxon>Thermoprotei</taxon>
        <taxon>Sulfolobales</taxon>
        <taxon>Sulfolobaceae</taxon>
        <taxon>Acidianus</taxon>
    </lineage>
</organism>
<name>A0A2T9X3B7_9CREN</name>
<evidence type="ECO:0000313" key="2">
    <source>
        <dbReference type="Proteomes" id="UP000245638"/>
    </source>
</evidence>
<reference evidence="1 2" key="1">
    <citation type="journal article" date="2015" name="Appl. Environ. Microbiol.">
        <title>Nanoarchaeota, Their Sulfolobales Host, and Nanoarchaeota Virus Distribution across Yellowstone National Park Hot Springs.</title>
        <authorList>
            <person name="Munson-McGee J.H."/>
            <person name="Field E.K."/>
            <person name="Bateson M."/>
            <person name="Rooney C."/>
            <person name="Stepanauskas R."/>
            <person name="Young M.J."/>
        </authorList>
    </citation>
    <scope>NUCLEOTIDE SEQUENCE [LARGE SCALE GENOMIC DNA]</scope>
    <source>
        <strain evidence="1">SCGC AC-742_N10</strain>
    </source>
</reference>
<protein>
    <submittedName>
        <fullName evidence="1">Uncharacterized protein</fullName>
    </submittedName>
</protein>